<evidence type="ECO:0000259" key="5">
    <source>
        <dbReference type="PROSITE" id="PS50977"/>
    </source>
</evidence>
<evidence type="ECO:0000256" key="1">
    <source>
        <dbReference type="ARBA" id="ARBA00023015"/>
    </source>
</evidence>
<dbReference type="OrthoDB" id="9795011at2"/>
<evidence type="ECO:0000313" key="6">
    <source>
        <dbReference type="EMBL" id="KAA0023231.1"/>
    </source>
</evidence>
<dbReference type="PRINTS" id="PR00455">
    <property type="entry name" value="HTHTETR"/>
</dbReference>
<dbReference type="AlphaFoldDB" id="A0A5A7SG46"/>
<protein>
    <submittedName>
        <fullName evidence="6">TetR/AcrR family transcriptional regulator</fullName>
    </submittedName>
</protein>
<dbReference type="GO" id="GO:0000976">
    <property type="term" value="F:transcription cis-regulatory region binding"/>
    <property type="evidence" value="ECO:0007669"/>
    <property type="project" value="TreeGrafter"/>
</dbReference>
<dbReference type="PANTHER" id="PTHR30055:SF234">
    <property type="entry name" value="HTH-TYPE TRANSCRIPTIONAL REGULATOR BETI"/>
    <property type="match status" value="1"/>
</dbReference>
<dbReference type="Pfam" id="PF21597">
    <property type="entry name" value="TetR_C_43"/>
    <property type="match status" value="1"/>
</dbReference>
<dbReference type="SUPFAM" id="SSF46689">
    <property type="entry name" value="Homeodomain-like"/>
    <property type="match status" value="1"/>
</dbReference>
<proteinExistence type="predicted"/>
<dbReference type="Gene3D" id="1.10.357.10">
    <property type="entry name" value="Tetracycline Repressor, domain 2"/>
    <property type="match status" value="1"/>
</dbReference>
<dbReference type="EMBL" id="VLNY01000003">
    <property type="protein sequence ID" value="KAA0023231.1"/>
    <property type="molecule type" value="Genomic_DNA"/>
</dbReference>
<name>A0A5A7SG46_9NOCA</name>
<dbReference type="InterPro" id="IPR001647">
    <property type="entry name" value="HTH_TetR"/>
</dbReference>
<dbReference type="SUPFAM" id="SSF48498">
    <property type="entry name" value="Tetracyclin repressor-like, C-terminal domain"/>
    <property type="match status" value="1"/>
</dbReference>
<reference evidence="6 7" key="1">
    <citation type="submission" date="2019-07" db="EMBL/GenBank/DDBJ databases">
        <title>Rhodococcus cavernicolus sp. nov., isolated from a cave.</title>
        <authorList>
            <person name="Lee S.D."/>
        </authorList>
    </citation>
    <scope>NUCLEOTIDE SEQUENCE [LARGE SCALE GENOMIC DNA]</scope>
    <source>
        <strain evidence="6 7">C1-24</strain>
    </source>
</reference>
<gene>
    <name evidence="6" type="ORF">FOY51_07295</name>
</gene>
<keyword evidence="1" id="KW-0805">Transcription regulation</keyword>
<keyword evidence="7" id="KW-1185">Reference proteome</keyword>
<keyword evidence="2 4" id="KW-0238">DNA-binding</keyword>
<evidence type="ECO:0000256" key="3">
    <source>
        <dbReference type="ARBA" id="ARBA00023163"/>
    </source>
</evidence>
<dbReference type="InterPro" id="IPR036271">
    <property type="entry name" value="Tet_transcr_reg_TetR-rel_C_sf"/>
</dbReference>
<dbReference type="Proteomes" id="UP000322244">
    <property type="component" value="Unassembled WGS sequence"/>
</dbReference>
<accession>A0A5A7SG46</accession>
<dbReference type="InterPro" id="IPR049445">
    <property type="entry name" value="TetR_SbtR-like_C"/>
</dbReference>
<dbReference type="PROSITE" id="PS50977">
    <property type="entry name" value="HTH_TETR_2"/>
    <property type="match status" value="1"/>
</dbReference>
<dbReference type="RefSeq" id="WP_149429575.1">
    <property type="nucleotide sequence ID" value="NZ_VLNY01000003.1"/>
</dbReference>
<evidence type="ECO:0000256" key="4">
    <source>
        <dbReference type="PROSITE-ProRule" id="PRU00335"/>
    </source>
</evidence>
<comment type="caution">
    <text evidence="6">The sequence shown here is derived from an EMBL/GenBank/DDBJ whole genome shotgun (WGS) entry which is preliminary data.</text>
</comment>
<feature type="DNA-binding region" description="H-T-H motif" evidence="4">
    <location>
        <begin position="33"/>
        <end position="52"/>
    </location>
</feature>
<feature type="domain" description="HTH tetR-type" evidence="5">
    <location>
        <begin position="11"/>
        <end position="70"/>
    </location>
</feature>
<evidence type="ECO:0000313" key="7">
    <source>
        <dbReference type="Proteomes" id="UP000322244"/>
    </source>
</evidence>
<sequence length="188" mass="19867">MPDKPLRADARRNRARLLEVAEEVFSTEGAAASTEAIARRAGVGIGTVFRHFPTKEDLLEAVFVEHMHRLAASAETLADTGDPSTAFFEFFRAVVDGSVTKNALVGALEAVGLDARDAASSTRGELRGAVTTLLAGAQRVGAVRADVDTAEVFALLVGASRAVEHAARFDVVGERTVGLILDGLRPQK</sequence>
<dbReference type="InterPro" id="IPR050109">
    <property type="entry name" value="HTH-type_TetR-like_transc_reg"/>
</dbReference>
<keyword evidence="3" id="KW-0804">Transcription</keyword>
<evidence type="ECO:0000256" key="2">
    <source>
        <dbReference type="ARBA" id="ARBA00023125"/>
    </source>
</evidence>
<dbReference type="Pfam" id="PF00440">
    <property type="entry name" value="TetR_N"/>
    <property type="match status" value="1"/>
</dbReference>
<dbReference type="PANTHER" id="PTHR30055">
    <property type="entry name" value="HTH-TYPE TRANSCRIPTIONAL REGULATOR RUTR"/>
    <property type="match status" value="1"/>
</dbReference>
<organism evidence="6 7">
    <name type="scientific">Antrihabitans cavernicola</name>
    <dbReference type="NCBI Taxonomy" id="2495913"/>
    <lineage>
        <taxon>Bacteria</taxon>
        <taxon>Bacillati</taxon>
        <taxon>Actinomycetota</taxon>
        <taxon>Actinomycetes</taxon>
        <taxon>Mycobacteriales</taxon>
        <taxon>Nocardiaceae</taxon>
        <taxon>Antrihabitans</taxon>
    </lineage>
</organism>
<dbReference type="InterPro" id="IPR009057">
    <property type="entry name" value="Homeodomain-like_sf"/>
</dbReference>
<dbReference type="GO" id="GO:0003700">
    <property type="term" value="F:DNA-binding transcription factor activity"/>
    <property type="evidence" value="ECO:0007669"/>
    <property type="project" value="TreeGrafter"/>
</dbReference>